<feature type="transmembrane region" description="Helical" evidence="9">
    <location>
        <begin position="20"/>
        <end position="42"/>
    </location>
</feature>
<feature type="transmembrane region" description="Helical" evidence="9">
    <location>
        <begin position="144"/>
        <end position="162"/>
    </location>
</feature>
<evidence type="ECO:0000313" key="11">
    <source>
        <dbReference type="EMBL" id="MFC5154473.1"/>
    </source>
</evidence>
<dbReference type="PANTHER" id="PTHR42718">
    <property type="entry name" value="MAJOR FACILITATOR SUPERFAMILY MULTIDRUG TRANSPORTER MFSC"/>
    <property type="match status" value="1"/>
</dbReference>
<evidence type="ECO:0000256" key="1">
    <source>
        <dbReference type="ARBA" id="ARBA00004651"/>
    </source>
</evidence>
<evidence type="ECO:0000259" key="10">
    <source>
        <dbReference type="PROSITE" id="PS50850"/>
    </source>
</evidence>
<name>A0ABW0AL75_9ACTN</name>
<dbReference type="PANTHER" id="PTHR42718:SF46">
    <property type="entry name" value="BLR6921 PROTEIN"/>
    <property type="match status" value="1"/>
</dbReference>
<organism evidence="11 12">
    <name type="scientific">Streptomyces amakusaensis</name>
    <dbReference type="NCBI Taxonomy" id="67271"/>
    <lineage>
        <taxon>Bacteria</taxon>
        <taxon>Bacillati</taxon>
        <taxon>Actinomycetota</taxon>
        <taxon>Actinomycetes</taxon>
        <taxon>Kitasatosporales</taxon>
        <taxon>Streptomycetaceae</taxon>
        <taxon>Streptomyces</taxon>
    </lineage>
</organism>
<keyword evidence="7" id="KW-0046">Antibiotic resistance</keyword>
<dbReference type="RefSeq" id="WP_344481761.1">
    <property type="nucleotide sequence ID" value="NZ_BAAASB010000016.1"/>
</dbReference>
<feature type="transmembrane region" description="Helical" evidence="9">
    <location>
        <begin position="174"/>
        <end position="194"/>
    </location>
</feature>
<dbReference type="InterPro" id="IPR005829">
    <property type="entry name" value="Sugar_transporter_CS"/>
</dbReference>
<feature type="domain" description="Major facilitator superfamily (MFS) profile" evidence="10">
    <location>
        <begin position="19"/>
        <end position="472"/>
    </location>
</feature>
<keyword evidence="5 9" id="KW-1133">Transmembrane helix</keyword>
<evidence type="ECO:0000256" key="5">
    <source>
        <dbReference type="ARBA" id="ARBA00022989"/>
    </source>
</evidence>
<sequence>MSIAPPVPGPSTGRQHGSLLALLAFAHLIIGLDYNIVFVALPDIAADVGFSAGTLQWVVSGYTVAFGGFLLLGGRASDLFGRRRMFVLGLFLYFAASLLGALATTPEVLVAARAGQGLGGAFLTPATLSLVTTSFAEGHERNKALSVWAGAAGCGMVLGSLLGGVLTEMFGWEAVFYANVPLALVGMLLAFPLIPADRVRRTSGGFDLVGAVTATAGSTLFVFSLAQGPEAGWTAPEVLACGGTGLVLLAGFAVLQARGRDPLMPLRLFRNRNLSTGTVTTFMFMATFGVLAYFLTLYLQEVHGFSALRTGFAFVVPCVGVLVGTALGGRLVTHLGMRKTLTLSLTVGAGGTVAFGLALAPDASFVAIVPGLAVLSLAQGIVYTAMYAAATTGVGEEDQGIASGVATTGEQIGSAVGLAVLVALSHAGTSGHAGGALRDAVTEGLRTAVFAAAAGIALMILVAQNFRRPATGPLRTGRPEENRPSGTLAP</sequence>
<feature type="transmembrane region" description="Helical" evidence="9">
    <location>
        <begin position="276"/>
        <end position="299"/>
    </location>
</feature>
<dbReference type="Gene3D" id="1.20.1720.10">
    <property type="entry name" value="Multidrug resistance protein D"/>
    <property type="match status" value="1"/>
</dbReference>
<evidence type="ECO:0000256" key="9">
    <source>
        <dbReference type="SAM" id="Phobius"/>
    </source>
</evidence>
<keyword evidence="2" id="KW-0813">Transport</keyword>
<feature type="transmembrane region" description="Helical" evidence="9">
    <location>
        <begin position="311"/>
        <end position="329"/>
    </location>
</feature>
<evidence type="ECO:0000256" key="7">
    <source>
        <dbReference type="ARBA" id="ARBA00023251"/>
    </source>
</evidence>
<keyword evidence="6 9" id="KW-0472">Membrane</keyword>
<feature type="transmembrane region" description="Helical" evidence="9">
    <location>
        <begin position="233"/>
        <end position="255"/>
    </location>
</feature>
<feature type="transmembrane region" description="Helical" evidence="9">
    <location>
        <begin position="54"/>
        <end position="73"/>
    </location>
</feature>
<reference evidence="12" key="1">
    <citation type="journal article" date="2019" name="Int. J. Syst. Evol. Microbiol.">
        <title>The Global Catalogue of Microorganisms (GCM) 10K type strain sequencing project: providing services to taxonomists for standard genome sequencing and annotation.</title>
        <authorList>
            <consortium name="The Broad Institute Genomics Platform"/>
            <consortium name="The Broad Institute Genome Sequencing Center for Infectious Disease"/>
            <person name="Wu L."/>
            <person name="Ma J."/>
        </authorList>
    </citation>
    <scope>NUCLEOTIDE SEQUENCE [LARGE SCALE GENOMIC DNA]</scope>
    <source>
        <strain evidence="12">PCU 266</strain>
    </source>
</reference>
<dbReference type="Proteomes" id="UP001596160">
    <property type="component" value="Unassembled WGS sequence"/>
</dbReference>
<comment type="subcellular location">
    <subcellularLocation>
        <location evidence="1">Cell membrane</location>
        <topology evidence="1">Multi-pass membrane protein</topology>
    </subcellularLocation>
</comment>
<dbReference type="CDD" id="cd17321">
    <property type="entry name" value="MFS_MMR_MDR_like"/>
    <property type="match status" value="1"/>
</dbReference>
<evidence type="ECO:0000256" key="2">
    <source>
        <dbReference type="ARBA" id="ARBA00022448"/>
    </source>
</evidence>
<dbReference type="InterPro" id="IPR011701">
    <property type="entry name" value="MFS"/>
</dbReference>
<evidence type="ECO:0000256" key="4">
    <source>
        <dbReference type="ARBA" id="ARBA00022692"/>
    </source>
</evidence>
<feature type="transmembrane region" description="Helical" evidence="9">
    <location>
        <begin position="444"/>
        <end position="463"/>
    </location>
</feature>
<evidence type="ECO:0000256" key="3">
    <source>
        <dbReference type="ARBA" id="ARBA00022475"/>
    </source>
</evidence>
<feature type="transmembrane region" description="Helical" evidence="9">
    <location>
        <begin position="365"/>
        <end position="389"/>
    </location>
</feature>
<evidence type="ECO:0000256" key="6">
    <source>
        <dbReference type="ARBA" id="ARBA00023136"/>
    </source>
</evidence>
<feature type="transmembrane region" description="Helical" evidence="9">
    <location>
        <begin position="341"/>
        <end position="359"/>
    </location>
</feature>
<dbReference type="Gene3D" id="1.20.1250.20">
    <property type="entry name" value="MFS general substrate transporter like domains"/>
    <property type="match status" value="1"/>
</dbReference>
<dbReference type="PROSITE" id="PS00216">
    <property type="entry name" value="SUGAR_TRANSPORT_1"/>
    <property type="match status" value="1"/>
</dbReference>
<protein>
    <submittedName>
        <fullName evidence="11">MFS transporter</fullName>
    </submittedName>
</protein>
<gene>
    <name evidence="11" type="ORF">ACFPRH_22290</name>
</gene>
<keyword evidence="4 9" id="KW-0812">Transmembrane</keyword>
<feature type="transmembrane region" description="Helical" evidence="9">
    <location>
        <begin position="401"/>
        <end position="424"/>
    </location>
</feature>
<keyword evidence="12" id="KW-1185">Reference proteome</keyword>
<comment type="caution">
    <text evidence="11">The sequence shown here is derived from an EMBL/GenBank/DDBJ whole genome shotgun (WGS) entry which is preliminary data.</text>
</comment>
<feature type="transmembrane region" description="Helical" evidence="9">
    <location>
        <begin position="110"/>
        <end position="132"/>
    </location>
</feature>
<feature type="region of interest" description="Disordered" evidence="8">
    <location>
        <begin position="470"/>
        <end position="490"/>
    </location>
</feature>
<dbReference type="EMBL" id="JBHSKP010000015">
    <property type="protein sequence ID" value="MFC5154473.1"/>
    <property type="molecule type" value="Genomic_DNA"/>
</dbReference>
<dbReference type="InterPro" id="IPR036259">
    <property type="entry name" value="MFS_trans_sf"/>
</dbReference>
<dbReference type="Pfam" id="PF07690">
    <property type="entry name" value="MFS_1"/>
    <property type="match status" value="1"/>
</dbReference>
<keyword evidence="3" id="KW-1003">Cell membrane</keyword>
<dbReference type="InterPro" id="IPR020846">
    <property type="entry name" value="MFS_dom"/>
</dbReference>
<accession>A0ABW0AL75</accession>
<proteinExistence type="predicted"/>
<dbReference type="SUPFAM" id="SSF103473">
    <property type="entry name" value="MFS general substrate transporter"/>
    <property type="match status" value="1"/>
</dbReference>
<feature type="transmembrane region" description="Helical" evidence="9">
    <location>
        <begin position="85"/>
        <end position="104"/>
    </location>
</feature>
<evidence type="ECO:0000256" key="8">
    <source>
        <dbReference type="SAM" id="MobiDB-lite"/>
    </source>
</evidence>
<dbReference type="PROSITE" id="PS50850">
    <property type="entry name" value="MFS"/>
    <property type="match status" value="1"/>
</dbReference>
<evidence type="ECO:0000313" key="12">
    <source>
        <dbReference type="Proteomes" id="UP001596160"/>
    </source>
</evidence>
<feature type="transmembrane region" description="Helical" evidence="9">
    <location>
        <begin position="206"/>
        <end position="227"/>
    </location>
</feature>